<dbReference type="PANTHER" id="PTHR10974:SF1">
    <property type="entry name" value="FI08016P-RELATED"/>
    <property type="match status" value="1"/>
</dbReference>
<accession>A0AAN9Y106</accession>
<dbReference type="FunFam" id="3.40.720.10:FF:000017">
    <property type="entry name" value="Predicted protein"/>
    <property type="match status" value="1"/>
</dbReference>
<dbReference type="PANTHER" id="PTHR10974">
    <property type="entry name" value="FI08016P-RELATED"/>
    <property type="match status" value="1"/>
</dbReference>
<keyword evidence="2" id="KW-1185">Reference proteome</keyword>
<proteinExistence type="predicted"/>
<dbReference type="Gene3D" id="3.40.720.10">
    <property type="entry name" value="Alkaline Phosphatase, subunit A"/>
    <property type="match status" value="1"/>
</dbReference>
<dbReference type="EMBL" id="JBBCAQ010000036">
    <property type="protein sequence ID" value="KAK7576588.1"/>
    <property type="molecule type" value="Genomic_DNA"/>
</dbReference>
<dbReference type="Pfam" id="PF02995">
    <property type="entry name" value="DUF229"/>
    <property type="match status" value="1"/>
</dbReference>
<reference evidence="1 2" key="1">
    <citation type="submission" date="2024-03" db="EMBL/GenBank/DDBJ databases">
        <title>Adaptation during the transition from Ophiocordyceps entomopathogen to insect associate is accompanied by gene loss and intensified selection.</title>
        <authorList>
            <person name="Ward C.M."/>
            <person name="Onetto C.A."/>
            <person name="Borneman A.R."/>
        </authorList>
    </citation>
    <scope>NUCLEOTIDE SEQUENCE [LARGE SCALE GENOMIC DNA]</scope>
    <source>
        <strain evidence="1">AWRI1</strain>
        <tissue evidence="1">Single Adult Female</tissue>
    </source>
</reference>
<dbReference type="InterPro" id="IPR017850">
    <property type="entry name" value="Alkaline_phosphatase_core_sf"/>
</dbReference>
<organism evidence="1 2">
    <name type="scientific">Parthenolecanium corni</name>
    <dbReference type="NCBI Taxonomy" id="536013"/>
    <lineage>
        <taxon>Eukaryota</taxon>
        <taxon>Metazoa</taxon>
        <taxon>Ecdysozoa</taxon>
        <taxon>Arthropoda</taxon>
        <taxon>Hexapoda</taxon>
        <taxon>Insecta</taxon>
        <taxon>Pterygota</taxon>
        <taxon>Neoptera</taxon>
        <taxon>Paraneoptera</taxon>
        <taxon>Hemiptera</taxon>
        <taxon>Sternorrhyncha</taxon>
        <taxon>Coccoidea</taxon>
        <taxon>Coccidae</taxon>
        <taxon>Parthenolecanium</taxon>
    </lineage>
</organism>
<dbReference type="GO" id="GO:0005615">
    <property type="term" value="C:extracellular space"/>
    <property type="evidence" value="ECO:0007669"/>
    <property type="project" value="TreeGrafter"/>
</dbReference>
<dbReference type="SUPFAM" id="SSF53649">
    <property type="entry name" value="Alkaline phosphatase-like"/>
    <property type="match status" value="1"/>
</dbReference>
<evidence type="ECO:0000313" key="2">
    <source>
        <dbReference type="Proteomes" id="UP001367676"/>
    </source>
</evidence>
<comment type="caution">
    <text evidence="1">The sequence shown here is derived from an EMBL/GenBank/DDBJ whole genome shotgun (WGS) entry which is preliminary data.</text>
</comment>
<name>A0AAN9Y106_9HEMI</name>
<protein>
    <submittedName>
        <fullName evidence="1">Uncharacterized protein</fullName>
    </submittedName>
</protein>
<dbReference type="Proteomes" id="UP001367676">
    <property type="component" value="Unassembled WGS sequence"/>
</dbReference>
<dbReference type="AlphaFoldDB" id="A0AAN9Y106"/>
<dbReference type="CDD" id="cd16021">
    <property type="entry name" value="ALP_like"/>
    <property type="match status" value="1"/>
</dbReference>
<gene>
    <name evidence="1" type="ORF">V9T40_012874</name>
</gene>
<dbReference type="InterPro" id="IPR004245">
    <property type="entry name" value="DUF229"/>
</dbReference>
<sequence length="669" mass="77266">MCKPSVQVLMSNVSNFGNNLYLFNENFGIGGFLNVLDEEQDDLSESSLVIQQPGCRIPSMSLMGPMVKPYVSKEASIFCDGPQYGKEKGAVFWQPILVRDSKDAIFVDPQSLELSGKENVQCIYQSFARATASAGKKLKELDREPPIFSSEVKILNLTEKNMIQSESEEFIRVECSVLQNRTKKRKKKRSKKPFYMDYFAFIPPKKEVEERCNKLDQDRGDNWVNVAVIGLDALSRLNFQRQMPASHSYLIDQMGAIEMFGFNKVGDNTFPNLAPTLMNLTEDEVQKVCWPKEHNFFDNCPFIWNKYRDRGYRTAFVEDTPMIAVFNYLKKGFHKQPTDYYPRPWFYEAETKIGRHFSGNCYLCLGPRLSLSVVLDYAYKFFQTFHSKKFFGFFWSTSFTHDYMNLPSQGDETVYKFFHQLHQDQLLNQTVLIVLSDHGLRWGDYRNTFQGHLEERLPLLMFVFPPWFEARYPQAVQNVRQNARMLTTHFDLHHTMVDLLNLTALEDEMLQQRTHPTGRGQSLFQPVSPHRNCSQAGIPRHYCTCHDAVEKMDANDTNVVAAAEAVAKYMNDLLKTEPYCAHLQVKSIKQATMETSTMNGTFAINSTNLEYLITVEMYPGNGLFEATVFYDSWSKTYSVIGRVSRINLYGAQSFCVHNNILKLYCFCKH</sequence>
<evidence type="ECO:0000313" key="1">
    <source>
        <dbReference type="EMBL" id="KAK7576588.1"/>
    </source>
</evidence>